<dbReference type="Pfam" id="PF03968">
    <property type="entry name" value="LptD_N"/>
    <property type="match status" value="1"/>
</dbReference>
<reference evidence="5" key="1">
    <citation type="journal article" date="2014" name="Int. J. Syst. Evol. Microbiol.">
        <title>Complete genome sequence of Corynebacterium casei LMG S-19264T (=DSM 44701T), isolated from a smear-ripened cheese.</title>
        <authorList>
            <consortium name="US DOE Joint Genome Institute (JGI-PGF)"/>
            <person name="Walter F."/>
            <person name="Albersmeier A."/>
            <person name="Kalinowski J."/>
            <person name="Ruckert C."/>
        </authorList>
    </citation>
    <scope>NUCLEOTIDE SEQUENCE</scope>
    <source>
        <strain evidence="5">KCTC 42590</strain>
    </source>
</reference>
<reference evidence="5" key="2">
    <citation type="submission" date="2020-09" db="EMBL/GenBank/DDBJ databases">
        <authorList>
            <person name="Sun Q."/>
            <person name="Kim S."/>
        </authorList>
    </citation>
    <scope>NUCLEOTIDE SEQUENCE</scope>
    <source>
        <strain evidence="5">KCTC 42590</strain>
    </source>
</reference>
<dbReference type="GO" id="GO:0030288">
    <property type="term" value="C:outer membrane-bounded periplasmic space"/>
    <property type="evidence" value="ECO:0007669"/>
    <property type="project" value="TreeGrafter"/>
</dbReference>
<dbReference type="PANTHER" id="PTHR36504">
    <property type="entry name" value="LIPOPOLYSACCHARIDE EXPORT SYSTEM PROTEIN LPTA"/>
    <property type="match status" value="1"/>
</dbReference>
<evidence type="ECO:0000259" key="4">
    <source>
        <dbReference type="Pfam" id="PF03968"/>
    </source>
</evidence>
<evidence type="ECO:0000256" key="3">
    <source>
        <dbReference type="SAM" id="SignalP"/>
    </source>
</evidence>
<feature type="chain" id="PRO_5037035077" description="Organic solvent tolerance-like N-terminal domain-containing protein" evidence="3">
    <location>
        <begin position="22"/>
        <end position="172"/>
    </location>
</feature>
<dbReference type="Gene3D" id="2.60.450.10">
    <property type="entry name" value="Lipopolysaccharide (LPS) transport protein A like domain"/>
    <property type="match status" value="1"/>
</dbReference>
<dbReference type="InterPro" id="IPR052037">
    <property type="entry name" value="LPS_export_LptA"/>
</dbReference>
<evidence type="ECO:0000256" key="2">
    <source>
        <dbReference type="SAM" id="MobiDB-lite"/>
    </source>
</evidence>
<feature type="domain" description="Organic solvent tolerance-like N-terminal" evidence="4">
    <location>
        <begin position="38"/>
        <end position="145"/>
    </location>
</feature>
<dbReference type="InterPro" id="IPR005653">
    <property type="entry name" value="OstA-like_N"/>
</dbReference>
<evidence type="ECO:0000256" key="1">
    <source>
        <dbReference type="ARBA" id="ARBA00022729"/>
    </source>
</evidence>
<dbReference type="GO" id="GO:0009279">
    <property type="term" value="C:cell outer membrane"/>
    <property type="evidence" value="ECO:0007669"/>
    <property type="project" value="TreeGrafter"/>
</dbReference>
<name>A0A919E5H2_9PROT</name>
<evidence type="ECO:0000313" key="5">
    <source>
        <dbReference type="EMBL" id="GHF15955.1"/>
    </source>
</evidence>
<keyword evidence="6" id="KW-1185">Reference proteome</keyword>
<protein>
    <recommendedName>
        <fullName evidence="4">Organic solvent tolerance-like N-terminal domain-containing protein</fullName>
    </recommendedName>
</protein>
<dbReference type="Proteomes" id="UP000630923">
    <property type="component" value="Unassembled WGS sequence"/>
</dbReference>
<organism evidence="5 6">
    <name type="scientific">Kordiimonas sediminis</name>
    <dbReference type="NCBI Taxonomy" id="1735581"/>
    <lineage>
        <taxon>Bacteria</taxon>
        <taxon>Pseudomonadati</taxon>
        <taxon>Pseudomonadota</taxon>
        <taxon>Alphaproteobacteria</taxon>
        <taxon>Kordiimonadales</taxon>
        <taxon>Kordiimonadaceae</taxon>
        <taxon>Kordiimonas</taxon>
    </lineage>
</organism>
<gene>
    <name evidence="5" type="ORF">GCM10017044_07760</name>
</gene>
<dbReference type="PANTHER" id="PTHR36504:SF1">
    <property type="entry name" value="LIPOPOLYSACCHARIDE EXPORT SYSTEM PROTEIN LPTA"/>
    <property type="match status" value="1"/>
</dbReference>
<evidence type="ECO:0000313" key="6">
    <source>
        <dbReference type="Proteomes" id="UP000630923"/>
    </source>
</evidence>
<feature type="region of interest" description="Disordered" evidence="2">
    <location>
        <begin position="147"/>
        <end position="172"/>
    </location>
</feature>
<keyword evidence="1 3" id="KW-0732">Signal</keyword>
<comment type="caution">
    <text evidence="5">The sequence shown here is derived from an EMBL/GenBank/DDBJ whole genome shotgun (WGS) entry which is preliminary data.</text>
</comment>
<dbReference type="EMBL" id="BNCI01000001">
    <property type="protein sequence ID" value="GHF15955.1"/>
    <property type="molecule type" value="Genomic_DNA"/>
</dbReference>
<feature type="signal peptide" evidence="3">
    <location>
        <begin position="1"/>
        <end position="21"/>
    </location>
</feature>
<accession>A0A919E5H2</accession>
<dbReference type="GO" id="GO:0015920">
    <property type="term" value="P:lipopolysaccharide transport"/>
    <property type="evidence" value="ECO:0007669"/>
    <property type="project" value="TreeGrafter"/>
</dbReference>
<proteinExistence type="predicted"/>
<dbReference type="AlphaFoldDB" id="A0A919E5H2"/>
<sequence>MGMLRKTLCALVVSLAVSASAFGQSVLKGHDTEQPIDISAERLEVKQKTGQAIFKGTVIVSQGKMTFAADTLTVYYDTSDGTDNPTIERLDARGNVKLTSETESVSSEWSVYDVSRRLVTMGGAVKLSRKGSSLEGERLELDLVSGLTKLDGNPDDDGRVTGTFKVPDTPND</sequence>
<dbReference type="GO" id="GO:0017089">
    <property type="term" value="F:glycolipid transfer activity"/>
    <property type="evidence" value="ECO:0007669"/>
    <property type="project" value="TreeGrafter"/>
</dbReference>